<feature type="transmembrane region" description="Helical" evidence="1">
    <location>
        <begin position="7"/>
        <end position="25"/>
    </location>
</feature>
<evidence type="ECO:0000313" key="5">
    <source>
        <dbReference type="Proteomes" id="UP000247005"/>
    </source>
</evidence>
<feature type="transmembrane region" description="Helical" evidence="1">
    <location>
        <begin position="37"/>
        <end position="66"/>
    </location>
</feature>
<evidence type="ECO:0000313" key="4">
    <source>
        <dbReference type="Proteomes" id="UP000237073"/>
    </source>
</evidence>
<protein>
    <submittedName>
        <fullName evidence="3">Uncharacterized protein</fullName>
    </submittedName>
</protein>
<accession>A0A2P5GUU8</accession>
<keyword evidence="1" id="KW-1133">Transmembrane helix</keyword>
<organism evidence="3 5">
    <name type="scientific">Superficieibacter electus</name>
    <dbReference type="NCBI Taxonomy" id="2022662"/>
    <lineage>
        <taxon>Bacteria</taxon>
        <taxon>Pseudomonadati</taxon>
        <taxon>Pseudomonadota</taxon>
        <taxon>Gammaproteobacteria</taxon>
        <taxon>Enterobacterales</taxon>
        <taxon>Enterobacteriaceae</taxon>
        <taxon>Superficieibacter</taxon>
    </lineage>
</organism>
<evidence type="ECO:0000256" key="1">
    <source>
        <dbReference type="SAM" id="Phobius"/>
    </source>
</evidence>
<comment type="caution">
    <text evidence="3">The sequence shown here is derived from an EMBL/GenBank/DDBJ whole genome shotgun (WGS) entry which is preliminary data.</text>
</comment>
<proteinExistence type="predicted"/>
<dbReference type="AlphaFoldDB" id="A0A2P5GUU8"/>
<keyword evidence="1" id="KW-0812">Transmembrane</keyword>
<dbReference type="RefSeq" id="WP_103676447.1">
    <property type="nucleotide sequence ID" value="NZ_PQGD01000002.1"/>
</dbReference>
<keyword evidence="4" id="KW-1185">Reference proteome</keyword>
<keyword evidence="1" id="KW-0472">Membrane</keyword>
<evidence type="ECO:0000313" key="3">
    <source>
        <dbReference type="EMBL" id="POP50329.1"/>
    </source>
</evidence>
<dbReference type="EMBL" id="PQGD01000002">
    <property type="protein sequence ID" value="POP50329.1"/>
    <property type="molecule type" value="Genomic_DNA"/>
</dbReference>
<gene>
    <name evidence="3" type="ORF">CHU32_02570</name>
    <name evidence="2" type="ORF">CHU33_12680</name>
</gene>
<dbReference type="EMBL" id="PQGE01000010">
    <property type="protein sequence ID" value="POP44311.1"/>
    <property type="molecule type" value="Genomic_DNA"/>
</dbReference>
<dbReference type="Proteomes" id="UP000247005">
    <property type="component" value="Unassembled WGS sequence"/>
</dbReference>
<feature type="transmembrane region" description="Helical" evidence="1">
    <location>
        <begin position="73"/>
        <end position="93"/>
    </location>
</feature>
<evidence type="ECO:0000313" key="2">
    <source>
        <dbReference type="EMBL" id="POP44311.1"/>
    </source>
</evidence>
<dbReference type="Proteomes" id="UP000237073">
    <property type="component" value="Unassembled WGS sequence"/>
</dbReference>
<reference evidence="4 5" key="1">
    <citation type="submission" date="2018-01" db="EMBL/GenBank/DDBJ databases">
        <title>Superficieibacter electus gen. nov., sp. nov., an extended-spectrum beta-lactamase possessing member of the Enterobacteriaceae family, isolated from intensive care unit surfaces.</title>
        <authorList>
            <person name="Potter R.F."/>
            <person name="D'Souza A.W."/>
        </authorList>
    </citation>
    <scope>NUCLEOTIDE SEQUENCE [LARGE SCALE GENOMIC DNA]</scope>
    <source>
        <strain evidence="3 5">BP-1</strain>
        <strain evidence="2 4">BP-2</strain>
    </source>
</reference>
<sequence>MKYLSTLSALLIATYLLVLLVGIVLNRVIELDMFGGAFLLVILVLFYGMGKVWWHILFLVFVAILFKQGKKRWLVVVAYFYVLVFGVIEVMLIPSKVFI</sequence>
<name>A0A2P5GUU8_9ENTR</name>